<gene>
    <name evidence="5" type="ORF">ACJIZ3_003478</name>
</gene>
<evidence type="ECO:0000313" key="5">
    <source>
        <dbReference type="EMBL" id="KAL3846075.1"/>
    </source>
</evidence>
<evidence type="ECO:0000259" key="4">
    <source>
        <dbReference type="SMART" id="SM00829"/>
    </source>
</evidence>
<organism evidence="5 6">
    <name type="scientific">Penstemon smallii</name>
    <dbReference type="NCBI Taxonomy" id="265156"/>
    <lineage>
        <taxon>Eukaryota</taxon>
        <taxon>Viridiplantae</taxon>
        <taxon>Streptophyta</taxon>
        <taxon>Embryophyta</taxon>
        <taxon>Tracheophyta</taxon>
        <taxon>Spermatophyta</taxon>
        <taxon>Magnoliopsida</taxon>
        <taxon>eudicotyledons</taxon>
        <taxon>Gunneridae</taxon>
        <taxon>Pentapetalae</taxon>
        <taxon>asterids</taxon>
        <taxon>lamiids</taxon>
        <taxon>Lamiales</taxon>
        <taxon>Plantaginaceae</taxon>
        <taxon>Cheloneae</taxon>
        <taxon>Penstemon</taxon>
    </lineage>
</organism>
<dbReference type="InterPro" id="IPR013149">
    <property type="entry name" value="ADH-like_C"/>
</dbReference>
<accession>A0ABD3UAV9</accession>
<reference evidence="5 6" key="1">
    <citation type="submission" date="2024-12" db="EMBL/GenBank/DDBJ databases">
        <title>The unique morphological basis and parallel evolutionary history of personate flowers in Penstemon.</title>
        <authorList>
            <person name="Depatie T.H."/>
            <person name="Wessinger C.A."/>
        </authorList>
    </citation>
    <scope>NUCLEOTIDE SEQUENCE [LARGE SCALE GENOMIC DNA]</scope>
    <source>
        <strain evidence="5">WTNN_2</strain>
        <tissue evidence="5">Leaf</tissue>
    </source>
</reference>
<evidence type="ECO:0000256" key="2">
    <source>
        <dbReference type="ARBA" id="ARBA00023002"/>
    </source>
</evidence>
<keyword evidence="3" id="KW-0472">Membrane</keyword>
<dbReference type="PANTHER" id="PTHR48106:SF8">
    <property type="entry name" value="OS02G0805600 PROTEIN"/>
    <property type="match status" value="1"/>
</dbReference>
<dbReference type="Proteomes" id="UP001634393">
    <property type="component" value="Unassembled WGS sequence"/>
</dbReference>
<evidence type="ECO:0000313" key="6">
    <source>
        <dbReference type="Proteomes" id="UP001634393"/>
    </source>
</evidence>
<dbReference type="AlphaFoldDB" id="A0ABD3UAV9"/>
<proteinExistence type="predicted"/>
<name>A0ABD3UAV9_9LAMI</name>
<dbReference type="SUPFAM" id="SSF51735">
    <property type="entry name" value="NAD(P)-binding Rossmann-fold domains"/>
    <property type="match status" value="1"/>
</dbReference>
<keyword evidence="3" id="KW-0812">Transmembrane</keyword>
<dbReference type="Gene3D" id="3.40.50.720">
    <property type="entry name" value="NAD(P)-binding Rossmann-like Domain"/>
    <property type="match status" value="1"/>
</dbReference>
<dbReference type="PANTHER" id="PTHR48106">
    <property type="entry name" value="QUINONE OXIDOREDUCTASE PIG3-RELATED"/>
    <property type="match status" value="1"/>
</dbReference>
<dbReference type="GO" id="GO:0016491">
    <property type="term" value="F:oxidoreductase activity"/>
    <property type="evidence" value="ECO:0007669"/>
    <property type="project" value="UniProtKB-KW"/>
</dbReference>
<dbReference type="SMART" id="SM00829">
    <property type="entry name" value="PKS_ER"/>
    <property type="match status" value="1"/>
</dbReference>
<comment type="caution">
    <text evidence="5">The sequence shown here is derived from an EMBL/GenBank/DDBJ whole genome shotgun (WGS) entry which is preliminary data.</text>
</comment>
<dbReference type="EMBL" id="JBJXBP010000002">
    <property type="protein sequence ID" value="KAL3846075.1"/>
    <property type="molecule type" value="Genomic_DNA"/>
</dbReference>
<keyword evidence="2" id="KW-0560">Oxidoreductase</keyword>
<feature type="domain" description="Enoyl reductase (ER)" evidence="4">
    <location>
        <begin position="2"/>
        <end position="224"/>
    </location>
</feature>
<protein>
    <recommendedName>
        <fullName evidence="4">Enoyl reductase (ER) domain-containing protein</fullName>
    </recommendedName>
</protein>
<dbReference type="Pfam" id="PF00107">
    <property type="entry name" value="ADH_zinc_N"/>
    <property type="match status" value="1"/>
</dbReference>
<feature type="transmembrane region" description="Helical" evidence="3">
    <location>
        <begin position="12"/>
        <end position="32"/>
    </location>
</feature>
<keyword evidence="6" id="KW-1185">Reference proteome</keyword>
<evidence type="ECO:0000256" key="3">
    <source>
        <dbReference type="SAM" id="Phobius"/>
    </source>
</evidence>
<dbReference type="Gene3D" id="3.90.180.10">
    <property type="entry name" value="Medium-chain alcohol dehydrogenases, catalytic domain"/>
    <property type="match status" value="1"/>
</dbReference>
<sequence length="226" mass="24491">MFVKHIPAGVSLVEAAALPSTICFTYYCLAVLRQATRGKKVLIHAASRGFGLIALQYAKYCGCDVFAAAETQEKLETCGKLGADVCINYSKEDFSKRVKDETAGKGVDIILDVKGPYYFAKNVNCLARRGTLITLGFESGNAGDLDCSISKSISEKKLRHLGANIFTLPPREVGTIFSQVEELVWPLFKDGTIKPTVSRVFCFSQAAEAHKAMESDIVAGNVVLVP</sequence>
<dbReference type="InterPro" id="IPR020843">
    <property type="entry name" value="ER"/>
</dbReference>
<keyword evidence="3" id="KW-1133">Transmembrane helix</keyword>
<dbReference type="InterPro" id="IPR036291">
    <property type="entry name" value="NAD(P)-bd_dom_sf"/>
</dbReference>
<keyword evidence="1" id="KW-0521">NADP</keyword>
<evidence type="ECO:0000256" key="1">
    <source>
        <dbReference type="ARBA" id="ARBA00022857"/>
    </source>
</evidence>